<dbReference type="GO" id="GO:0042602">
    <property type="term" value="F:riboflavin reductase (NADPH) activity"/>
    <property type="evidence" value="ECO:0007669"/>
    <property type="project" value="TreeGrafter"/>
</dbReference>
<dbReference type="PANTHER" id="PTHR30466:SF1">
    <property type="entry name" value="FMN REDUCTASE (NADH) RUTF"/>
    <property type="match status" value="1"/>
</dbReference>
<evidence type="ECO:0000313" key="5">
    <source>
        <dbReference type="Proteomes" id="UP000243333"/>
    </source>
</evidence>
<dbReference type="PANTHER" id="PTHR30466">
    <property type="entry name" value="FLAVIN REDUCTASE"/>
    <property type="match status" value="1"/>
</dbReference>
<reference evidence="5" key="1">
    <citation type="submission" date="2016-10" db="EMBL/GenBank/DDBJ databases">
        <authorList>
            <person name="Varghese N."/>
            <person name="Submissions S."/>
        </authorList>
    </citation>
    <scope>NUCLEOTIDE SEQUENCE [LARGE SCALE GENOMIC DNA]</scope>
    <source>
        <strain evidence="5">DSM 23256</strain>
    </source>
</reference>
<dbReference type="Gene3D" id="2.20.28.10">
    <property type="match status" value="2"/>
</dbReference>
<dbReference type="STRING" id="1123285.SAMN05660235_01683"/>
<dbReference type="GO" id="GO:0005506">
    <property type="term" value="F:iron ion binding"/>
    <property type="evidence" value="ECO:0007669"/>
    <property type="project" value="InterPro"/>
</dbReference>
<accession>A0A1G7L9H7</accession>
<dbReference type="AlphaFoldDB" id="A0A1G7L9H7"/>
<keyword evidence="5" id="KW-1185">Reference proteome</keyword>
<dbReference type="SUPFAM" id="SSF50475">
    <property type="entry name" value="FMN-binding split barrel"/>
    <property type="match status" value="1"/>
</dbReference>
<protein>
    <submittedName>
        <fullName evidence="4">NADH-FMN oxidoreductase RutF, flavin reductase (DIM6/NTAB) family</fullName>
    </submittedName>
</protein>
<dbReference type="Pfam" id="PF01613">
    <property type="entry name" value="Flavin_Reduct"/>
    <property type="match status" value="1"/>
</dbReference>
<dbReference type="SUPFAM" id="SSF57802">
    <property type="entry name" value="Rubredoxin-like"/>
    <property type="match status" value="2"/>
</dbReference>
<gene>
    <name evidence="4" type="ORF">SAMN05660235_01683</name>
</gene>
<proteinExistence type="predicted"/>
<dbReference type="EMBL" id="FNBU01000011">
    <property type="protein sequence ID" value="SDF46148.1"/>
    <property type="molecule type" value="Genomic_DNA"/>
</dbReference>
<evidence type="ECO:0000256" key="2">
    <source>
        <dbReference type="ARBA" id="ARBA00023002"/>
    </source>
</evidence>
<dbReference type="GO" id="GO:0010181">
    <property type="term" value="F:FMN binding"/>
    <property type="evidence" value="ECO:0007669"/>
    <property type="project" value="InterPro"/>
</dbReference>
<dbReference type="Proteomes" id="UP000243333">
    <property type="component" value="Unassembled WGS sequence"/>
</dbReference>
<comment type="cofactor">
    <cofactor evidence="1">
        <name>Fe(3+)</name>
        <dbReference type="ChEBI" id="CHEBI:29034"/>
    </cofactor>
</comment>
<dbReference type="OrthoDB" id="9799749at2"/>
<dbReference type="Pfam" id="PF21349">
    <property type="entry name" value="RUBY_RBDX"/>
    <property type="match status" value="2"/>
</dbReference>
<dbReference type="PROSITE" id="PS50903">
    <property type="entry name" value="RUBREDOXIN_LIKE"/>
    <property type="match status" value="2"/>
</dbReference>
<feature type="domain" description="Rubredoxin-like" evidence="3">
    <location>
        <begin position="2"/>
        <end position="36"/>
    </location>
</feature>
<organism evidence="4 5">
    <name type="scientific">Sporolituus thermophilus DSM 23256</name>
    <dbReference type="NCBI Taxonomy" id="1123285"/>
    <lineage>
        <taxon>Bacteria</taxon>
        <taxon>Bacillati</taxon>
        <taxon>Bacillota</taxon>
        <taxon>Negativicutes</taxon>
        <taxon>Selenomonadales</taxon>
        <taxon>Sporomusaceae</taxon>
        <taxon>Sporolituus</taxon>
    </lineage>
</organism>
<evidence type="ECO:0000256" key="1">
    <source>
        <dbReference type="ARBA" id="ARBA00001965"/>
    </source>
</evidence>
<evidence type="ECO:0000313" key="4">
    <source>
        <dbReference type="EMBL" id="SDF46148.1"/>
    </source>
</evidence>
<keyword evidence="2" id="KW-0560">Oxidoreductase</keyword>
<dbReference type="InterPro" id="IPR048574">
    <property type="entry name" value="RUBY_RBDX"/>
</dbReference>
<feature type="domain" description="Rubredoxin-like" evidence="3">
    <location>
        <begin position="49"/>
        <end position="83"/>
    </location>
</feature>
<dbReference type="InterPro" id="IPR050268">
    <property type="entry name" value="NADH-dep_flavin_reductase"/>
</dbReference>
<dbReference type="InterPro" id="IPR024934">
    <property type="entry name" value="Rubredoxin-like_dom"/>
</dbReference>
<dbReference type="SMART" id="SM00903">
    <property type="entry name" value="Flavin_Reduct"/>
    <property type="match status" value="1"/>
</dbReference>
<dbReference type="Gene3D" id="2.30.110.10">
    <property type="entry name" value="Electron Transport, Fmn-binding Protein, Chain A"/>
    <property type="match status" value="1"/>
</dbReference>
<sequence length="259" mass="28370">MMKKWVCNVCGYIHEGEQPPDSCPVCGVGPEQFRLLADTPEKPAPAKTAKRWKCIVCDYIHVGDAPPDVCPLCGVGKEKFVLLSDEIAGLTRESLANSNDATIRSALETISYGLYIVSSVKDNKINGQCANTVAQLTIDPCRIAVCLNKRNLTHEYVMASGVLAISVLREDQIDMIRHFGYQSGRTTDKFASIPYLLGRLGCPILQDCAAYIEAKVLPDKTVDVGTHTLFVADVVAGQVASKLAPLTYRFYQEQKNKAK</sequence>
<dbReference type="InterPro" id="IPR002563">
    <property type="entry name" value="Flavin_Rdtase-like_dom"/>
</dbReference>
<dbReference type="InterPro" id="IPR012349">
    <property type="entry name" value="Split_barrel_FMN-bd"/>
</dbReference>
<evidence type="ECO:0000259" key="3">
    <source>
        <dbReference type="PROSITE" id="PS50903"/>
    </source>
</evidence>
<dbReference type="CDD" id="cd00729">
    <property type="entry name" value="rubredoxin_SM"/>
    <property type="match status" value="2"/>
</dbReference>
<name>A0A1G7L9H7_9FIRM</name>